<keyword evidence="13" id="KW-1185">Reference proteome</keyword>
<keyword evidence="7" id="KW-0012">Acyltransferase</keyword>
<dbReference type="InterPro" id="IPR014030">
    <property type="entry name" value="Ketoacyl_synth_N"/>
</dbReference>
<evidence type="ECO:0000256" key="4">
    <source>
        <dbReference type="ARBA" id="ARBA00022679"/>
    </source>
</evidence>
<dbReference type="SUPFAM" id="SSF52151">
    <property type="entry name" value="FabD/lysophospholipase-like"/>
    <property type="match status" value="1"/>
</dbReference>
<dbReference type="Pfam" id="PF08659">
    <property type="entry name" value="KR"/>
    <property type="match status" value="2"/>
</dbReference>
<dbReference type="InterPro" id="IPR016039">
    <property type="entry name" value="Thiolase-like"/>
</dbReference>
<dbReference type="SMART" id="SM00827">
    <property type="entry name" value="PKS_AT"/>
    <property type="match status" value="1"/>
</dbReference>
<dbReference type="Proteomes" id="UP001596012">
    <property type="component" value="Unassembled WGS sequence"/>
</dbReference>
<evidence type="ECO:0000259" key="11">
    <source>
        <dbReference type="PROSITE" id="PS52019"/>
    </source>
</evidence>
<evidence type="ECO:0000256" key="2">
    <source>
        <dbReference type="ARBA" id="ARBA00022450"/>
    </source>
</evidence>
<dbReference type="InterPro" id="IPR042104">
    <property type="entry name" value="PKS_dehydratase_sf"/>
</dbReference>
<dbReference type="InterPro" id="IPR016035">
    <property type="entry name" value="Acyl_Trfase/lysoPLipase"/>
</dbReference>
<dbReference type="EMBL" id="JBHSFG010000043">
    <property type="protein sequence ID" value="MFC4467743.1"/>
    <property type="molecule type" value="Genomic_DNA"/>
</dbReference>
<evidence type="ECO:0000256" key="5">
    <source>
        <dbReference type="ARBA" id="ARBA00023194"/>
    </source>
</evidence>
<dbReference type="InterPro" id="IPR001227">
    <property type="entry name" value="Ac_transferase_dom_sf"/>
</dbReference>
<evidence type="ECO:0000256" key="1">
    <source>
        <dbReference type="ARBA" id="ARBA00004792"/>
    </source>
</evidence>
<dbReference type="SMART" id="SM01294">
    <property type="entry name" value="PKS_PP_betabranch"/>
    <property type="match status" value="2"/>
</dbReference>
<organism evidence="12 13">
    <name type="scientific">Streptomyces xiangluensis</name>
    <dbReference type="NCBI Taxonomy" id="2665720"/>
    <lineage>
        <taxon>Bacteria</taxon>
        <taxon>Bacillati</taxon>
        <taxon>Actinomycetota</taxon>
        <taxon>Actinomycetes</taxon>
        <taxon>Kitasatosporales</taxon>
        <taxon>Streptomycetaceae</taxon>
        <taxon>Streptomyces</taxon>
    </lineage>
</organism>
<dbReference type="PROSITE" id="PS50075">
    <property type="entry name" value="CARRIER"/>
    <property type="match status" value="2"/>
</dbReference>
<dbReference type="CDD" id="cd08956">
    <property type="entry name" value="KR_3_FAS_SDR_x"/>
    <property type="match status" value="1"/>
</dbReference>
<dbReference type="Pfam" id="PF14765">
    <property type="entry name" value="PS-DH"/>
    <property type="match status" value="1"/>
</dbReference>
<feature type="active site" description="Proton acceptor; for dehydratase activity" evidence="8">
    <location>
        <position position="1143"/>
    </location>
</feature>
<feature type="region of interest" description="C-terminal hotdog fold" evidence="8">
    <location>
        <begin position="1249"/>
        <end position="1389"/>
    </location>
</feature>
<dbReference type="Pfam" id="PF21089">
    <property type="entry name" value="PKS_DH_N"/>
    <property type="match status" value="1"/>
</dbReference>
<dbReference type="Gene3D" id="3.40.50.720">
    <property type="entry name" value="NAD(P)-binding Rossmann-like Domain"/>
    <property type="match status" value="2"/>
</dbReference>
<sequence length="2129" mass="223432">SVLRPKADAAWHLHELLPDDTPFVVFSSVAGVLGSVGQAAYASANAFLDALVTLRREMGLPAVSLVWGPWEQHAGGMAADPQRMAGTGVPAITVDQGLALFDAALRTGEPVVLPAPLDLRAVRGLGEVPPVFRDLVRSRRRVVVAGGLLQRLTGLDEVERREVLLDLVRGQVALVLGHESASGVDDSRSFRDLGFDSLLAVELRNGLQSVTGLRLPATLVFDYPTVSVLAEHLLDEVLGSRAAVPVASVAAVVDDPVVIVGMACRYPGGVESPEDLWRLVSDGMDAVGEFPADRGWDLERLYHSDPEHTGTSSTRAGGFLADVAGFDPEFFGMSPREALATDAQQRLLLESAWEAVERAGIDSTSLRGSQTGVFAGLMYNDYGVLLSGDEFEGFRGSGSSPSIASGRVAYALGLEGPTVTIDTACSSSLVALHLAAQALRGGECSLALAGGVTVMSTPTTFVEFSRQGGLSPDGRCKAFADAADGVGWAEGVGVLLLERQSDAVRNGHRILAVVKGSAVNQDGASNGLTAPNGPSQQRVIRQALAASGLTARDVDVVEAHGTGTTLGDPIEAQALLATYGQDRERPLLLGSVKSNLGHTQAAAGVAGVIKSVLAMRHGTVPRTLHVDALSSHVDWSAGAVELVREPVPWPDEDRPRRAAVSSFGLSGTNAHVILELPVDTPEPGTVQRPPVMPLVVSARSEQALDAQIEQLQAGEPSLDVAYTLATGRARFRHRAVLLASAEGVTEVARGVSAEGPLAFVFSGQGAQRLGMGRELYSRFPVFAQALDQVLAELDPALRDVIWGEDEEVLSRTEFTQPGLFTIEVALFRLAESLGVRPDFVAGHSVGEIAAAHVAGVLSLTDAAALVSARARLMQALPEGGLMLAVEATEDEIAPHLTDEVSIAAVNGPSSVALSGTEEAVLAVAAALPAGRRTTRLRVSHAFHSPLMNPMLDEFRAAISQLHFHEPRIPLVSNLTGALVAPDTVDYWVRHVRETVRFADGIRTLTDHGVTRFLEIGPDGTLTALIEQTAPEDTAVVAPLLRNNRPEEATALTALAHLFTHGATVDWPSLFTGTGARLTDAPTYPFQRRHYWPAVTASVQDAVALGLEPVGHPLLGAVVPLVESDGVVLAGRLSAGTQTWLADHEVHGNVLLPATAFLDLALRAGDEVGCGRVEELSLGTPLILGPREAVRIQIAVGAPDGDGRRSVGIHSRPDTADEDLPWTQHASGTLAAQEAAPRTLDVSVWPPAEARPVGLDGFYEARAEDGFAYGPVFQGLRAVWRRGDEVFVEAELPQHVPTAGFGLHPALLDAVLHAAAFVGGQAGEEAGSLLPFAWDGVSLHATGASTVRARLVRPGTGTGSIAVSVADEDGNPVVSVDRLAVRPADGRLSAGRASSDLYRIAWTQVSATELYSGPLAVVGDEEAARLAEALGVTAYADLASVADSFPGVVLALVAADTETADDDVVAAAHDATAHVLRLVQDWFDQERHSDARLVVTTTGLSEPTLGAVRGLLRTVQNEHPGRVGLVSWPASDQIDAELLRRTLALDEPETAVCEGGLEAPRVVRATAPPATLADSTGPWTDAGPVLVTGGTGGLGAVLARHLAQSHGVRELVLLSRRGADAPGAAELISDLQELGAERVDVVACDVADRDALADALAGRRISAVVHAAGVLDDGLVGSLTPERLDAVLAPKADAAWYLHELLPDVRAFVLVSSAAGTFGGTGQANYAAANAFLDALAEHRRTLGLPATSLVWGPWDLDGTGMTGDLAPAERERLARTGFPAVTREQGLALFDAAMAHDEAVILPVPLDLRTIRERGDVPAVLRGLVRSRRRVVAAGGLLQRLNGLDEVERRAVLLDVVRGQVALVLGHESPAGLDDARSFRDLGFDSLLAVELRNGLQSVTGLRLPATLVFDYPTVSALAGFLLDEVLGSRAAAPVASVTAPVDDPVVVVGMACRYPGDVSSPEDLWRLVSQGRDAISGFPEDRGWDLERLYHPDPEHSGTSSAREGGFLNGAGGFDPDFFGMSPREALATDAQQRLLLESVWEAIERAGVDPTSLRGSQTGVFAGVMYSDYANLLAGPEFEGFRGNASSPSVVSGRVAYSLGLEGPSVSIDTACSSSLVAVHLAAQALR</sequence>
<keyword evidence="2" id="KW-0596">Phosphopantetheine</keyword>
<dbReference type="SUPFAM" id="SSF47336">
    <property type="entry name" value="ACP-like"/>
    <property type="match status" value="2"/>
</dbReference>
<dbReference type="InterPro" id="IPR020807">
    <property type="entry name" value="PKS_DH"/>
</dbReference>
<dbReference type="InterPro" id="IPR018201">
    <property type="entry name" value="Ketoacyl_synth_AS"/>
</dbReference>
<feature type="non-terminal residue" evidence="12">
    <location>
        <position position="2129"/>
    </location>
</feature>
<dbReference type="SMART" id="SM00825">
    <property type="entry name" value="PKS_KS"/>
    <property type="match status" value="1"/>
</dbReference>
<dbReference type="PROSITE" id="PS00606">
    <property type="entry name" value="KS3_1"/>
    <property type="match status" value="2"/>
</dbReference>
<dbReference type="RefSeq" id="WP_386345257.1">
    <property type="nucleotide sequence ID" value="NZ_JBHSFG010000043.1"/>
</dbReference>
<keyword evidence="4" id="KW-0808">Transferase</keyword>
<dbReference type="SUPFAM" id="SSF51735">
    <property type="entry name" value="NAD(P)-binding Rossmann-fold domains"/>
    <property type="match status" value="3"/>
</dbReference>
<dbReference type="PANTHER" id="PTHR43775">
    <property type="entry name" value="FATTY ACID SYNTHASE"/>
    <property type="match status" value="1"/>
</dbReference>
<dbReference type="InterPro" id="IPR014031">
    <property type="entry name" value="Ketoacyl_synth_C"/>
</dbReference>
<dbReference type="InterPro" id="IPR050091">
    <property type="entry name" value="PKS_NRPS_Biosynth_Enz"/>
</dbReference>
<comment type="caution">
    <text evidence="12">The sequence shown here is derived from an EMBL/GenBank/DDBJ whole genome shotgun (WGS) entry which is preliminary data.</text>
</comment>
<evidence type="ECO:0000259" key="9">
    <source>
        <dbReference type="PROSITE" id="PS50075"/>
    </source>
</evidence>
<dbReference type="PANTHER" id="PTHR43775:SF51">
    <property type="entry name" value="INACTIVE PHENOLPHTHIOCEROL SYNTHESIS POLYKETIDE SYNTHASE TYPE I PKS1-RELATED"/>
    <property type="match status" value="1"/>
</dbReference>
<dbReference type="InterPro" id="IPR049552">
    <property type="entry name" value="PKS_DH_N"/>
</dbReference>
<dbReference type="CDD" id="cd00833">
    <property type="entry name" value="PKS"/>
    <property type="match status" value="2"/>
</dbReference>
<dbReference type="InterPro" id="IPR057326">
    <property type="entry name" value="KR_dom"/>
</dbReference>
<feature type="region of interest" description="N-terminal hotdog fold" evidence="8">
    <location>
        <begin position="1111"/>
        <end position="1236"/>
    </location>
</feature>
<dbReference type="InterPro" id="IPR006162">
    <property type="entry name" value="Ppantetheine_attach_site"/>
</dbReference>
<dbReference type="InterPro" id="IPR020806">
    <property type="entry name" value="PKS_PP-bd"/>
</dbReference>
<dbReference type="Gene3D" id="1.10.1200.10">
    <property type="entry name" value="ACP-like"/>
    <property type="match status" value="2"/>
</dbReference>
<evidence type="ECO:0000256" key="7">
    <source>
        <dbReference type="ARBA" id="ARBA00023315"/>
    </source>
</evidence>
<dbReference type="InterPro" id="IPR020841">
    <property type="entry name" value="PKS_Beta-ketoAc_synthase_dom"/>
</dbReference>
<feature type="domain" description="Ketosynthase family 3 (KS3)" evidence="10">
    <location>
        <begin position="1943"/>
        <end position="2129"/>
    </location>
</feature>
<dbReference type="SUPFAM" id="SSF53901">
    <property type="entry name" value="Thiolase-like"/>
    <property type="match status" value="2"/>
</dbReference>
<feature type="non-terminal residue" evidence="12">
    <location>
        <position position="1"/>
    </location>
</feature>
<dbReference type="InterPro" id="IPR049900">
    <property type="entry name" value="PKS_mFAS_DH"/>
</dbReference>
<dbReference type="Gene3D" id="3.40.47.10">
    <property type="match status" value="2"/>
</dbReference>
<dbReference type="InterPro" id="IPR032821">
    <property type="entry name" value="PKS_assoc"/>
</dbReference>
<dbReference type="InterPro" id="IPR016036">
    <property type="entry name" value="Malonyl_transacylase_ACP-bd"/>
</dbReference>
<keyword evidence="3" id="KW-0597">Phosphoprotein</keyword>
<feature type="domain" description="Ketosynthase family 3 (KS3)" evidence="10">
    <location>
        <begin position="254"/>
        <end position="676"/>
    </location>
</feature>
<name>A0ABV8YR33_9ACTN</name>
<dbReference type="InterPro" id="IPR014043">
    <property type="entry name" value="Acyl_transferase_dom"/>
</dbReference>
<dbReference type="InterPro" id="IPR049551">
    <property type="entry name" value="PKS_DH_C"/>
</dbReference>
<feature type="domain" description="Carrier" evidence="9">
    <location>
        <begin position="1851"/>
        <end position="1926"/>
    </location>
</feature>
<dbReference type="PROSITE" id="PS52019">
    <property type="entry name" value="PKS_MFAS_DH"/>
    <property type="match status" value="1"/>
</dbReference>
<dbReference type="InterPro" id="IPR013968">
    <property type="entry name" value="PKS_KR"/>
</dbReference>
<feature type="active site" description="Proton donor; for dehydratase activity" evidence="8">
    <location>
        <position position="1308"/>
    </location>
</feature>
<protein>
    <submittedName>
        <fullName evidence="12">SDR family NAD(P)-dependent oxidoreductase</fullName>
    </submittedName>
</protein>
<dbReference type="SMART" id="SM00823">
    <property type="entry name" value="PKS_PP"/>
    <property type="match status" value="2"/>
</dbReference>
<proteinExistence type="predicted"/>
<dbReference type="InterPro" id="IPR009081">
    <property type="entry name" value="PP-bd_ACP"/>
</dbReference>
<dbReference type="Pfam" id="PF00550">
    <property type="entry name" value="PP-binding"/>
    <property type="match status" value="2"/>
</dbReference>
<accession>A0ABV8YR33</accession>
<reference evidence="13" key="1">
    <citation type="journal article" date="2019" name="Int. J. Syst. Evol. Microbiol.">
        <title>The Global Catalogue of Microorganisms (GCM) 10K type strain sequencing project: providing services to taxonomists for standard genome sequencing and annotation.</title>
        <authorList>
            <consortium name="The Broad Institute Genomics Platform"/>
            <consortium name="The Broad Institute Genome Sequencing Center for Infectious Disease"/>
            <person name="Wu L."/>
            <person name="Ma J."/>
        </authorList>
    </citation>
    <scope>NUCLEOTIDE SEQUENCE [LARGE SCALE GENOMIC DNA]</scope>
    <source>
        <strain evidence="13">DT43</strain>
    </source>
</reference>
<dbReference type="Pfam" id="PF00698">
    <property type="entry name" value="Acyl_transf_1"/>
    <property type="match status" value="1"/>
</dbReference>
<dbReference type="Pfam" id="PF16197">
    <property type="entry name" value="KAsynt_C_assoc"/>
    <property type="match status" value="1"/>
</dbReference>
<dbReference type="SMART" id="SM00826">
    <property type="entry name" value="PKS_DH"/>
    <property type="match status" value="1"/>
</dbReference>
<comment type="pathway">
    <text evidence="1">Antibiotic biosynthesis.</text>
</comment>
<evidence type="ECO:0000313" key="13">
    <source>
        <dbReference type="Proteomes" id="UP001596012"/>
    </source>
</evidence>
<keyword evidence="6" id="KW-0511">Multifunctional enzyme</keyword>
<evidence type="ECO:0000256" key="8">
    <source>
        <dbReference type="PROSITE-ProRule" id="PRU01363"/>
    </source>
</evidence>
<evidence type="ECO:0000256" key="6">
    <source>
        <dbReference type="ARBA" id="ARBA00023268"/>
    </source>
</evidence>
<feature type="domain" description="Carrier" evidence="9">
    <location>
        <begin position="162"/>
        <end position="237"/>
    </location>
</feature>
<dbReference type="SMART" id="SM00822">
    <property type="entry name" value="PKS_KR"/>
    <property type="match status" value="1"/>
</dbReference>
<dbReference type="InterPro" id="IPR036291">
    <property type="entry name" value="NAD(P)-bd_dom_sf"/>
</dbReference>
<dbReference type="PROSITE" id="PS00012">
    <property type="entry name" value="PHOSPHOPANTETHEINE"/>
    <property type="match status" value="2"/>
</dbReference>
<dbReference type="PROSITE" id="PS52004">
    <property type="entry name" value="KS3_2"/>
    <property type="match status" value="2"/>
</dbReference>
<dbReference type="Pfam" id="PF02801">
    <property type="entry name" value="Ketoacyl-synt_C"/>
    <property type="match status" value="1"/>
</dbReference>
<evidence type="ECO:0000256" key="3">
    <source>
        <dbReference type="ARBA" id="ARBA00022553"/>
    </source>
</evidence>
<gene>
    <name evidence="12" type="ORF">ACFPH6_24975</name>
</gene>
<dbReference type="Gene3D" id="3.40.366.10">
    <property type="entry name" value="Malonyl-Coenzyme A Acyl Carrier Protein, domain 2"/>
    <property type="match status" value="1"/>
</dbReference>
<dbReference type="Gene3D" id="3.30.70.3290">
    <property type="match status" value="1"/>
</dbReference>
<dbReference type="InterPro" id="IPR036736">
    <property type="entry name" value="ACP-like_sf"/>
</dbReference>
<dbReference type="Gene3D" id="3.10.129.110">
    <property type="entry name" value="Polyketide synthase dehydratase"/>
    <property type="match status" value="1"/>
</dbReference>
<keyword evidence="5" id="KW-0045">Antibiotic biosynthesis</keyword>
<dbReference type="SUPFAM" id="SSF55048">
    <property type="entry name" value="Probable ACP-binding domain of malonyl-CoA ACP transacylase"/>
    <property type="match status" value="1"/>
</dbReference>
<evidence type="ECO:0000313" key="12">
    <source>
        <dbReference type="EMBL" id="MFC4467743.1"/>
    </source>
</evidence>
<dbReference type="Pfam" id="PF00109">
    <property type="entry name" value="ketoacyl-synt"/>
    <property type="match status" value="2"/>
</dbReference>
<evidence type="ECO:0000259" key="10">
    <source>
        <dbReference type="PROSITE" id="PS52004"/>
    </source>
</evidence>
<feature type="domain" description="PKS/mFAS DH" evidence="11">
    <location>
        <begin position="1111"/>
        <end position="1389"/>
    </location>
</feature>